<dbReference type="SMART" id="SM00477">
    <property type="entry name" value="NUC"/>
    <property type="match status" value="1"/>
</dbReference>
<feature type="signal peptide" evidence="4">
    <location>
        <begin position="1"/>
        <end position="18"/>
    </location>
</feature>
<keyword evidence="4" id="KW-0732">Signal</keyword>
<dbReference type="PANTHER" id="PTHR13966:SF5">
    <property type="entry name" value="ENDONUCLEASE G, MITOCHONDRIAL"/>
    <property type="match status" value="1"/>
</dbReference>
<dbReference type="CDD" id="cd00091">
    <property type="entry name" value="NUC"/>
    <property type="match status" value="1"/>
</dbReference>
<dbReference type="GO" id="GO:0004519">
    <property type="term" value="F:endonuclease activity"/>
    <property type="evidence" value="ECO:0007669"/>
    <property type="project" value="UniProtKB-KW"/>
</dbReference>
<keyword evidence="7" id="KW-0255">Endonuclease</keyword>
<evidence type="ECO:0000256" key="2">
    <source>
        <dbReference type="PIRSR" id="PIRSR640255-2"/>
    </source>
</evidence>
<feature type="chain" id="PRO_5015441834" evidence="4">
    <location>
        <begin position="19"/>
        <end position="267"/>
    </location>
</feature>
<evidence type="ECO:0000259" key="5">
    <source>
        <dbReference type="SMART" id="SM00477"/>
    </source>
</evidence>
<dbReference type="GO" id="GO:0003676">
    <property type="term" value="F:nucleic acid binding"/>
    <property type="evidence" value="ECO:0007669"/>
    <property type="project" value="InterPro"/>
</dbReference>
<dbReference type="AlphaFoldDB" id="A0A2S9WZF2"/>
<dbReference type="SMART" id="SM00892">
    <property type="entry name" value="Endonuclease_NS"/>
    <property type="match status" value="1"/>
</dbReference>
<dbReference type="EMBL" id="MTBD01000037">
    <property type="protein sequence ID" value="PRP68840.1"/>
    <property type="molecule type" value="Genomic_DNA"/>
</dbReference>
<dbReference type="InterPro" id="IPR001604">
    <property type="entry name" value="Endo_G_ENPP1-like_dom"/>
</dbReference>
<dbReference type="PANTHER" id="PTHR13966">
    <property type="entry name" value="ENDONUCLEASE RELATED"/>
    <property type="match status" value="1"/>
</dbReference>
<feature type="active site" description="Proton acceptor" evidence="1">
    <location>
        <position position="112"/>
    </location>
</feature>
<feature type="domain" description="ENPP1-3/EXOG-like endonuclease/phosphodiesterase" evidence="5">
    <location>
        <begin position="48"/>
        <end position="248"/>
    </location>
</feature>
<evidence type="ECO:0000256" key="1">
    <source>
        <dbReference type="PIRSR" id="PIRSR640255-1"/>
    </source>
</evidence>
<dbReference type="Proteomes" id="UP000239469">
    <property type="component" value="Unassembled WGS sequence"/>
</dbReference>
<protein>
    <submittedName>
        <fullName evidence="7">Endonuclease</fullName>
    </submittedName>
</protein>
<dbReference type="InterPro" id="IPR044929">
    <property type="entry name" value="DNA/RNA_non-sp_Endonuclease_sf"/>
</dbReference>
<keyword evidence="2" id="KW-0479">Metal-binding</keyword>
<organism evidence="7 8">
    <name type="scientific">Chromobacterium amazonense</name>
    <dbReference type="NCBI Taxonomy" id="1382803"/>
    <lineage>
        <taxon>Bacteria</taxon>
        <taxon>Pseudomonadati</taxon>
        <taxon>Pseudomonadota</taxon>
        <taxon>Betaproteobacteria</taxon>
        <taxon>Neisseriales</taxon>
        <taxon>Chromobacteriaceae</taxon>
        <taxon>Chromobacterium</taxon>
    </lineage>
</organism>
<sequence length="267" mass="29268">MKLISCFIFAGSISSSYADNLQGIAIDNCAVGCPIDKASNNQNVRIVRSTYTLSNNKTTKFADWVAYKITKDSILGGQSRNWKADPELPPTDSLSPSDYTGANASLKVDRGHQAPLSGLAGRTDSETLNYLSNITPQKAELNQGPWEKLESKEKNLLSDPSVNEVYVVTGPLYERYVGTLPGTTKQHTIPSGYFKVIFINGNPIANGYGAFIMDQDASRNANFCNFQTSLYEIEQRSGIVFWSNLVKSHKDSIKNSRGSLSKKMGCV</sequence>
<evidence type="ECO:0000259" key="6">
    <source>
        <dbReference type="SMART" id="SM00892"/>
    </source>
</evidence>
<dbReference type="InterPro" id="IPR040255">
    <property type="entry name" value="Non-specific_endonuclease"/>
</dbReference>
<dbReference type="GO" id="GO:0046872">
    <property type="term" value="F:metal ion binding"/>
    <property type="evidence" value="ECO:0007669"/>
    <property type="project" value="UniProtKB-KW"/>
</dbReference>
<keyword evidence="7" id="KW-0540">Nuclease</keyword>
<evidence type="ECO:0000313" key="8">
    <source>
        <dbReference type="Proteomes" id="UP000239469"/>
    </source>
</evidence>
<accession>A0A2S9WZF2</accession>
<feature type="compositionally biased region" description="Polar residues" evidence="3">
    <location>
        <begin position="92"/>
        <end position="102"/>
    </location>
</feature>
<dbReference type="GO" id="GO:0016787">
    <property type="term" value="F:hydrolase activity"/>
    <property type="evidence" value="ECO:0007669"/>
    <property type="project" value="InterPro"/>
</dbReference>
<dbReference type="InterPro" id="IPR020821">
    <property type="entry name" value="ENPP1-3/EXOG-like_nuc-like"/>
</dbReference>
<dbReference type="Pfam" id="PF01223">
    <property type="entry name" value="Endonuclease_NS"/>
    <property type="match status" value="1"/>
</dbReference>
<dbReference type="Gene3D" id="3.40.570.10">
    <property type="entry name" value="Extracellular Endonuclease, subunit A"/>
    <property type="match status" value="1"/>
</dbReference>
<feature type="region of interest" description="Disordered" evidence="3">
    <location>
        <begin position="79"/>
        <end position="102"/>
    </location>
</feature>
<feature type="domain" description="DNA/RNA non-specific endonuclease/pyrophosphatase/phosphodiesterase" evidence="6">
    <location>
        <begin position="47"/>
        <end position="248"/>
    </location>
</feature>
<name>A0A2S9WZF2_9NEIS</name>
<dbReference type="InterPro" id="IPR044925">
    <property type="entry name" value="His-Me_finger_sf"/>
</dbReference>
<proteinExistence type="predicted"/>
<comment type="caution">
    <text evidence="7">The sequence shown here is derived from an EMBL/GenBank/DDBJ whole genome shotgun (WGS) entry which is preliminary data.</text>
</comment>
<evidence type="ECO:0000256" key="4">
    <source>
        <dbReference type="SAM" id="SignalP"/>
    </source>
</evidence>
<evidence type="ECO:0000256" key="3">
    <source>
        <dbReference type="SAM" id="MobiDB-lite"/>
    </source>
</evidence>
<reference evidence="7 8" key="1">
    <citation type="submission" date="2017-01" db="EMBL/GenBank/DDBJ databases">
        <title>New insights into the genetic diversity of Chromobacterium isolated from tropical freshwater lake.</title>
        <authorList>
            <person name="Santos A.B."/>
            <person name="Nascimento A.M."/>
            <person name="Da Silva P.C."/>
        </authorList>
    </citation>
    <scope>NUCLEOTIDE SEQUENCE [LARGE SCALE GENOMIC DNA]</scope>
    <source>
        <strain evidence="7 8">56AF</strain>
    </source>
</reference>
<dbReference type="SUPFAM" id="SSF54060">
    <property type="entry name" value="His-Me finger endonucleases"/>
    <property type="match status" value="1"/>
</dbReference>
<gene>
    <name evidence="7" type="ORF">BUE93_20485</name>
</gene>
<keyword evidence="7" id="KW-0378">Hydrolase</keyword>
<feature type="binding site" evidence="2">
    <location>
        <position position="142"/>
    </location>
    <ligand>
        <name>Mg(2+)</name>
        <dbReference type="ChEBI" id="CHEBI:18420"/>
        <note>catalytic</note>
    </ligand>
</feature>
<evidence type="ECO:0000313" key="7">
    <source>
        <dbReference type="EMBL" id="PRP68840.1"/>
    </source>
</evidence>